<reference evidence="2" key="1">
    <citation type="submission" date="2020-04" db="EMBL/GenBank/DDBJ databases">
        <title>Deep metagenomics examines the oral microbiome during advanced dental caries in children, revealing novel taxa and co-occurrences with host molecules.</title>
        <authorList>
            <person name="Baker J.L."/>
            <person name="Morton J.T."/>
            <person name="Dinis M."/>
            <person name="Alvarez R."/>
            <person name="Tran N.C."/>
            <person name="Knight R."/>
            <person name="Edlund A."/>
        </authorList>
    </citation>
    <scope>NUCLEOTIDE SEQUENCE</scope>
    <source>
        <strain evidence="2">JCVI_25_bin.9</strain>
    </source>
</reference>
<dbReference type="InterPro" id="IPR046070">
    <property type="entry name" value="DUF6029"/>
</dbReference>
<evidence type="ECO:0000313" key="3">
    <source>
        <dbReference type="Proteomes" id="UP000757461"/>
    </source>
</evidence>
<name>A0A930N631_9BACT</name>
<feature type="signal peptide" evidence="1">
    <location>
        <begin position="1"/>
        <end position="20"/>
    </location>
</feature>
<sequence>MKTYILAGLLLCVPHTMLWAQENNDKIRLSGSVQSDVLIPQNDEKTGASKASGSFLTNTYVDVNATSNYVDAGLRLEYLKHPLPGYENDFKGWGIPNFYLKGRYKNAELTLGTYYEQFGSGFILRTYEERSLGIDNSLLGARLLYKPFNGVSLKLLSGKQRRYWKHNKALVSGADVELNLDEWFKALKDKTYITLGASFINKHEGDEDIMVDATHRLNLPRNVNAFDVRARLQHGAFSILAEYAAKGQDPSFDNGYIYRNGYVAMLSGSYSKRGASVLLQAKRSVNMSFRSARSMSGTSSFINHLPPFTMDHSYALAALYPYATQPGGEWAYQAAFGYNFPKHTFFGGKYGTNLKLNVSHVHGIRKNENGGKGTDGYGSPFWAWGPSTYYQDINVQMEKRLSKGIKLNLMYMNQLYNKTVVEGEGSVIHSDIFIADAKFKLAPKATLRTEMQYLATKDDDGDWLFGLAELSIAPSWMFTVSDMYNSGSTHIHYYQGLVTFLKGAHRLQVGYGRTRSGYNCSGGVCRFIPASKGFTLSYNYNF</sequence>
<organism evidence="2 3">
    <name type="scientific">Prevotella histicola</name>
    <dbReference type="NCBI Taxonomy" id="470565"/>
    <lineage>
        <taxon>Bacteria</taxon>
        <taxon>Pseudomonadati</taxon>
        <taxon>Bacteroidota</taxon>
        <taxon>Bacteroidia</taxon>
        <taxon>Bacteroidales</taxon>
        <taxon>Prevotellaceae</taxon>
        <taxon>Prevotella</taxon>
    </lineage>
</organism>
<accession>A0A930N631</accession>
<evidence type="ECO:0008006" key="4">
    <source>
        <dbReference type="Google" id="ProtNLM"/>
    </source>
</evidence>
<feature type="chain" id="PRO_5037298189" description="Outer membrane insertion signal domain protein" evidence="1">
    <location>
        <begin position="21"/>
        <end position="542"/>
    </location>
</feature>
<dbReference type="Pfam" id="PF19494">
    <property type="entry name" value="DUF6029"/>
    <property type="match status" value="1"/>
</dbReference>
<evidence type="ECO:0000313" key="2">
    <source>
        <dbReference type="EMBL" id="MBF1414139.1"/>
    </source>
</evidence>
<dbReference type="Proteomes" id="UP000757461">
    <property type="component" value="Unassembled WGS sequence"/>
</dbReference>
<comment type="caution">
    <text evidence="2">The sequence shown here is derived from an EMBL/GenBank/DDBJ whole genome shotgun (WGS) entry which is preliminary data.</text>
</comment>
<proteinExistence type="predicted"/>
<dbReference type="AlphaFoldDB" id="A0A930N631"/>
<evidence type="ECO:0000256" key="1">
    <source>
        <dbReference type="SAM" id="SignalP"/>
    </source>
</evidence>
<keyword evidence="1" id="KW-0732">Signal</keyword>
<dbReference type="EMBL" id="JABZSQ010000008">
    <property type="protein sequence ID" value="MBF1414139.1"/>
    <property type="molecule type" value="Genomic_DNA"/>
</dbReference>
<protein>
    <recommendedName>
        <fullName evidence="4">Outer membrane insertion signal domain protein</fullName>
    </recommendedName>
</protein>
<gene>
    <name evidence="2" type="ORF">HXN33_01040</name>
</gene>